<accession>A0ABT4D691</accession>
<comment type="caution">
    <text evidence="2">The sequence shown here is derived from an EMBL/GenBank/DDBJ whole genome shotgun (WGS) entry which is preliminary data.</text>
</comment>
<dbReference type="RefSeq" id="WP_268060218.1">
    <property type="nucleotide sequence ID" value="NZ_JAPQFJ010000003.1"/>
</dbReference>
<dbReference type="Proteomes" id="UP001144612">
    <property type="component" value="Unassembled WGS sequence"/>
</dbReference>
<feature type="compositionally biased region" description="Polar residues" evidence="1">
    <location>
        <begin position="38"/>
        <end position="49"/>
    </location>
</feature>
<name>A0ABT4D691_9CLOT</name>
<gene>
    <name evidence="2" type="ORF">OW729_04275</name>
</gene>
<organism evidence="2 3">
    <name type="scientific">Clostridium brassicae</name>
    <dbReference type="NCBI Taxonomy" id="2999072"/>
    <lineage>
        <taxon>Bacteria</taxon>
        <taxon>Bacillati</taxon>
        <taxon>Bacillota</taxon>
        <taxon>Clostridia</taxon>
        <taxon>Eubacteriales</taxon>
        <taxon>Clostridiaceae</taxon>
        <taxon>Clostridium</taxon>
    </lineage>
</organism>
<sequence>MENGVLLVKINGKIVYFNIEEIEKMEEGIKSGQDKNSDLQQKVTTTRGE</sequence>
<evidence type="ECO:0000313" key="2">
    <source>
        <dbReference type="EMBL" id="MCY6957819.1"/>
    </source>
</evidence>
<feature type="compositionally biased region" description="Basic and acidic residues" evidence="1">
    <location>
        <begin position="27"/>
        <end position="37"/>
    </location>
</feature>
<feature type="region of interest" description="Disordered" evidence="1">
    <location>
        <begin position="27"/>
        <end position="49"/>
    </location>
</feature>
<evidence type="ECO:0000313" key="3">
    <source>
        <dbReference type="Proteomes" id="UP001144612"/>
    </source>
</evidence>
<reference evidence="2" key="1">
    <citation type="submission" date="2022-12" db="EMBL/GenBank/DDBJ databases">
        <title>Clostridium sp. nov., isolated from industrial wastewater.</title>
        <authorList>
            <person name="Jiayan W."/>
        </authorList>
    </citation>
    <scope>NUCLEOTIDE SEQUENCE</scope>
    <source>
        <strain evidence="2">ZC22-4</strain>
    </source>
</reference>
<dbReference type="EMBL" id="JAPQFJ010000003">
    <property type="protein sequence ID" value="MCY6957819.1"/>
    <property type="molecule type" value="Genomic_DNA"/>
</dbReference>
<proteinExistence type="predicted"/>
<protein>
    <submittedName>
        <fullName evidence="2">Uncharacterized protein</fullName>
    </submittedName>
</protein>
<keyword evidence="3" id="KW-1185">Reference proteome</keyword>
<evidence type="ECO:0000256" key="1">
    <source>
        <dbReference type="SAM" id="MobiDB-lite"/>
    </source>
</evidence>